<protein>
    <recommendedName>
        <fullName evidence="7">Major facilitator superfamily (MFS) profile domain-containing protein</fullName>
    </recommendedName>
</protein>
<feature type="transmembrane region" description="Helical" evidence="6">
    <location>
        <begin position="254"/>
        <end position="275"/>
    </location>
</feature>
<accession>A0AAV9PKB2</accession>
<feature type="compositionally biased region" description="Low complexity" evidence="5">
    <location>
        <begin position="40"/>
        <end position="52"/>
    </location>
</feature>
<dbReference type="Pfam" id="PF07690">
    <property type="entry name" value="MFS_1"/>
    <property type="match status" value="1"/>
</dbReference>
<dbReference type="Gene3D" id="1.20.1250.20">
    <property type="entry name" value="MFS general substrate transporter like domains"/>
    <property type="match status" value="1"/>
</dbReference>
<feature type="region of interest" description="Disordered" evidence="5">
    <location>
        <begin position="1"/>
        <end position="56"/>
    </location>
</feature>
<feature type="domain" description="Major facilitator superfamily (MFS) profile" evidence="7">
    <location>
        <begin position="97"/>
        <end position="530"/>
    </location>
</feature>
<proteinExistence type="predicted"/>
<evidence type="ECO:0000313" key="9">
    <source>
        <dbReference type="Proteomes" id="UP001337655"/>
    </source>
</evidence>
<dbReference type="EMBL" id="JAVRRT010000003">
    <property type="protein sequence ID" value="KAK5173928.1"/>
    <property type="molecule type" value="Genomic_DNA"/>
</dbReference>
<dbReference type="GO" id="GO:0016020">
    <property type="term" value="C:membrane"/>
    <property type="evidence" value="ECO:0007669"/>
    <property type="project" value="UniProtKB-SubCell"/>
</dbReference>
<gene>
    <name evidence="8" type="ORF">LTR77_002609</name>
</gene>
<evidence type="ECO:0000256" key="5">
    <source>
        <dbReference type="SAM" id="MobiDB-lite"/>
    </source>
</evidence>
<evidence type="ECO:0000256" key="1">
    <source>
        <dbReference type="ARBA" id="ARBA00004141"/>
    </source>
</evidence>
<reference evidence="8 9" key="1">
    <citation type="submission" date="2023-08" db="EMBL/GenBank/DDBJ databases">
        <title>Black Yeasts Isolated from many extreme environments.</title>
        <authorList>
            <person name="Coleine C."/>
            <person name="Stajich J.E."/>
            <person name="Selbmann L."/>
        </authorList>
    </citation>
    <scope>NUCLEOTIDE SEQUENCE [LARGE SCALE GENOMIC DNA]</scope>
    <source>
        <strain evidence="8 9">CCFEE 5935</strain>
    </source>
</reference>
<keyword evidence="3 6" id="KW-1133">Transmembrane helix</keyword>
<sequence>MSPHWMDPASHEAQSVVAELDGTAAPTMRLPTPEEEGRRSLSQSSTSSSSSLKKPIAVPRKVSDALEAKGFEVDNTGTVRWAPDSLTHPRRWSLVRKLYDTAVICFLEFFVTLISNTGSSVAPLAADELGLSREWSLFCFTTLYLLGQAIGGLIFSPIAESFGGRTIYLSSTLGYSLFCIAMVTCPILPVVVLGRFMTGLLSAIPAVVAAGSFENMWDITTRTFVIHTWIAGAILGLCIGPPVATFVATSSLRWPWVFIIAAIVAGVAAIFCFGMQESRPSQVIRQQVKAIERETSFDGLSLEGEDCLPTMSKFMRTSLWLPLRLFFTEPIVFLTSVMAATVVAVVYLFSEAVGTVYVEGFGFTNRQASLTMLAIAVGVLFAFLPRIYDYQVIALRKRQGRPLEPEDKLFGFLVAAPILAGGLWWFAWTVPPMTSGVSAWVSIASLVLIGFSTQEFDNLLSGYLCDTYATYAASANAPMAFLRAVLSGTFPLFGRQFFHKLGTNNALFISAGVATLYCGIAIVFSLYGKRVRERSSIAEKMWRASLSNDKLGLSQGSMSSRTDVSCSSSLPC</sequence>
<feature type="transmembrane region" description="Helical" evidence="6">
    <location>
        <begin position="463"/>
        <end position="486"/>
    </location>
</feature>
<keyword evidence="4 6" id="KW-0472">Membrane</keyword>
<name>A0AAV9PKB2_9PEZI</name>
<dbReference type="PROSITE" id="PS50850">
    <property type="entry name" value="MFS"/>
    <property type="match status" value="1"/>
</dbReference>
<dbReference type="PANTHER" id="PTHR23502:SF157">
    <property type="entry name" value="MAJOR FACILITATOR SUPERFAMILY (MFS) PROFILE DOMAIN-CONTAINING PROTEIN-RELATED"/>
    <property type="match status" value="1"/>
</dbReference>
<dbReference type="PANTHER" id="PTHR23502">
    <property type="entry name" value="MAJOR FACILITATOR SUPERFAMILY"/>
    <property type="match status" value="1"/>
</dbReference>
<feature type="transmembrane region" description="Helical" evidence="6">
    <location>
        <begin position="369"/>
        <end position="388"/>
    </location>
</feature>
<feature type="transmembrane region" description="Helical" evidence="6">
    <location>
        <begin position="135"/>
        <end position="155"/>
    </location>
</feature>
<feature type="transmembrane region" description="Helical" evidence="6">
    <location>
        <begin position="196"/>
        <end position="213"/>
    </location>
</feature>
<keyword evidence="9" id="KW-1185">Reference proteome</keyword>
<feature type="transmembrane region" description="Helical" evidence="6">
    <location>
        <begin position="167"/>
        <end position="190"/>
    </location>
</feature>
<dbReference type="GeneID" id="89923956"/>
<comment type="subcellular location">
    <subcellularLocation>
        <location evidence="1">Membrane</location>
        <topology evidence="1">Multi-pass membrane protein</topology>
    </subcellularLocation>
</comment>
<dbReference type="GO" id="GO:0022857">
    <property type="term" value="F:transmembrane transporter activity"/>
    <property type="evidence" value="ECO:0007669"/>
    <property type="project" value="InterPro"/>
</dbReference>
<comment type="caution">
    <text evidence="8">The sequence shown here is derived from an EMBL/GenBank/DDBJ whole genome shotgun (WGS) entry which is preliminary data.</text>
</comment>
<evidence type="ECO:0000259" key="7">
    <source>
        <dbReference type="PROSITE" id="PS50850"/>
    </source>
</evidence>
<dbReference type="InterPro" id="IPR011701">
    <property type="entry name" value="MFS"/>
</dbReference>
<dbReference type="InterPro" id="IPR036259">
    <property type="entry name" value="MFS_trans_sf"/>
</dbReference>
<feature type="transmembrane region" description="Helical" evidence="6">
    <location>
        <begin position="98"/>
        <end position="115"/>
    </location>
</feature>
<evidence type="ECO:0000256" key="2">
    <source>
        <dbReference type="ARBA" id="ARBA00022692"/>
    </source>
</evidence>
<feature type="region of interest" description="Disordered" evidence="5">
    <location>
        <begin position="553"/>
        <end position="572"/>
    </location>
</feature>
<feature type="compositionally biased region" description="Polar residues" evidence="5">
    <location>
        <begin position="554"/>
        <end position="572"/>
    </location>
</feature>
<evidence type="ECO:0000256" key="4">
    <source>
        <dbReference type="ARBA" id="ARBA00023136"/>
    </source>
</evidence>
<feature type="transmembrane region" description="Helical" evidence="6">
    <location>
        <begin position="225"/>
        <end position="248"/>
    </location>
</feature>
<dbReference type="RefSeq" id="XP_064662623.1">
    <property type="nucleotide sequence ID" value="XM_064799868.1"/>
</dbReference>
<dbReference type="SUPFAM" id="SSF103473">
    <property type="entry name" value="MFS general substrate transporter"/>
    <property type="match status" value="1"/>
</dbReference>
<dbReference type="InterPro" id="IPR020846">
    <property type="entry name" value="MFS_dom"/>
</dbReference>
<dbReference type="Proteomes" id="UP001337655">
    <property type="component" value="Unassembled WGS sequence"/>
</dbReference>
<dbReference type="AlphaFoldDB" id="A0AAV9PKB2"/>
<feature type="transmembrane region" description="Helical" evidence="6">
    <location>
        <begin position="506"/>
        <end position="527"/>
    </location>
</feature>
<evidence type="ECO:0000313" key="8">
    <source>
        <dbReference type="EMBL" id="KAK5173928.1"/>
    </source>
</evidence>
<evidence type="ECO:0000256" key="6">
    <source>
        <dbReference type="SAM" id="Phobius"/>
    </source>
</evidence>
<organism evidence="8 9">
    <name type="scientific">Saxophila tyrrhenica</name>
    <dbReference type="NCBI Taxonomy" id="1690608"/>
    <lineage>
        <taxon>Eukaryota</taxon>
        <taxon>Fungi</taxon>
        <taxon>Dikarya</taxon>
        <taxon>Ascomycota</taxon>
        <taxon>Pezizomycotina</taxon>
        <taxon>Dothideomycetes</taxon>
        <taxon>Dothideomycetidae</taxon>
        <taxon>Mycosphaerellales</taxon>
        <taxon>Extremaceae</taxon>
        <taxon>Saxophila</taxon>
    </lineage>
</organism>
<feature type="transmembrane region" description="Helical" evidence="6">
    <location>
        <begin position="433"/>
        <end position="451"/>
    </location>
</feature>
<feature type="transmembrane region" description="Helical" evidence="6">
    <location>
        <begin position="325"/>
        <end position="349"/>
    </location>
</feature>
<keyword evidence="2 6" id="KW-0812">Transmembrane</keyword>
<feature type="transmembrane region" description="Helical" evidence="6">
    <location>
        <begin position="409"/>
        <end position="427"/>
    </location>
</feature>
<evidence type="ECO:0000256" key="3">
    <source>
        <dbReference type="ARBA" id="ARBA00022989"/>
    </source>
</evidence>